<dbReference type="WBParaSite" id="nRc.2.0.1.t46606-RA">
    <property type="protein sequence ID" value="nRc.2.0.1.t46606-RA"/>
    <property type="gene ID" value="nRc.2.0.1.g46606"/>
</dbReference>
<protein>
    <submittedName>
        <fullName evidence="2">Uncharacterized protein</fullName>
    </submittedName>
</protein>
<dbReference type="Proteomes" id="UP000887565">
    <property type="component" value="Unplaced"/>
</dbReference>
<reference evidence="2" key="1">
    <citation type="submission" date="2022-11" db="UniProtKB">
        <authorList>
            <consortium name="WormBaseParasite"/>
        </authorList>
    </citation>
    <scope>IDENTIFICATION</scope>
</reference>
<proteinExistence type="predicted"/>
<dbReference type="AlphaFoldDB" id="A0A915LA23"/>
<evidence type="ECO:0000313" key="1">
    <source>
        <dbReference type="Proteomes" id="UP000887565"/>
    </source>
</evidence>
<keyword evidence="1" id="KW-1185">Reference proteome</keyword>
<name>A0A915LA23_ROMCU</name>
<accession>A0A915LA23</accession>
<sequence length="126" mass="14696">MVDAAVRVSPNAATMDEEITFDYLEMVEKSDNKEVCIPKEKFIEQKRLYATMSTVPVCSPSQNDDRPSMSTMPVCRPSQYVDCSTMSTAPADKILHKKSYFHFEREIFFHIFDDHHQIRVLEYEYS</sequence>
<evidence type="ECO:0000313" key="2">
    <source>
        <dbReference type="WBParaSite" id="nRc.2.0.1.t46606-RA"/>
    </source>
</evidence>
<organism evidence="1 2">
    <name type="scientific">Romanomermis culicivorax</name>
    <name type="common">Nematode worm</name>
    <dbReference type="NCBI Taxonomy" id="13658"/>
    <lineage>
        <taxon>Eukaryota</taxon>
        <taxon>Metazoa</taxon>
        <taxon>Ecdysozoa</taxon>
        <taxon>Nematoda</taxon>
        <taxon>Enoplea</taxon>
        <taxon>Dorylaimia</taxon>
        <taxon>Mermithida</taxon>
        <taxon>Mermithoidea</taxon>
        <taxon>Mermithidae</taxon>
        <taxon>Romanomermis</taxon>
    </lineage>
</organism>